<name>A0A0W0V7U3_9GAMM</name>
<evidence type="ECO:0000313" key="10">
    <source>
        <dbReference type="Proteomes" id="UP000055035"/>
    </source>
</evidence>
<dbReference type="UniPathway" id="UPA00619">
    <property type="reaction ID" value="UER00676"/>
</dbReference>
<dbReference type="SMART" id="SM00849">
    <property type="entry name" value="Lactamase_B"/>
    <property type="match status" value="1"/>
</dbReference>
<dbReference type="InterPro" id="IPR035680">
    <property type="entry name" value="Clx_II_MBL"/>
</dbReference>
<feature type="binding site" evidence="7">
    <location>
        <position position="54"/>
    </location>
    <ligand>
        <name>Zn(2+)</name>
        <dbReference type="ChEBI" id="CHEBI:29105"/>
        <label>1</label>
    </ligand>
</feature>
<organism evidence="9 10">
    <name type="scientific">Legionella jordanis</name>
    <dbReference type="NCBI Taxonomy" id="456"/>
    <lineage>
        <taxon>Bacteria</taxon>
        <taxon>Pseudomonadati</taxon>
        <taxon>Pseudomonadota</taxon>
        <taxon>Gammaproteobacteria</taxon>
        <taxon>Legionellales</taxon>
        <taxon>Legionellaceae</taxon>
        <taxon>Legionella</taxon>
    </lineage>
</organism>
<dbReference type="InterPro" id="IPR001279">
    <property type="entry name" value="Metallo-B-lactamas"/>
</dbReference>
<dbReference type="GO" id="GO:0004416">
    <property type="term" value="F:hydroxyacylglutathione hydrolase activity"/>
    <property type="evidence" value="ECO:0007669"/>
    <property type="project" value="UniProtKB-UniRule"/>
</dbReference>
<keyword evidence="10" id="KW-1185">Reference proteome</keyword>
<dbReference type="PANTHER" id="PTHR43705">
    <property type="entry name" value="HYDROXYACYLGLUTATHIONE HYDROLASE"/>
    <property type="match status" value="1"/>
</dbReference>
<dbReference type="EMBL" id="LNYJ01000011">
    <property type="protein sequence ID" value="KTD16209.1"/>
    <property type="molecule type" value="Genomic_DNA"/>
</dbReference>
<dbReference type="InterPro" id="IPR032282">
    <property type="entry name" value="HAGH_C"/>
</dbReference>
<evidence type="ECO:0000313" key="9">
    <source>
        <dbReference type="EMBL" id="KTD16209.1"/>
    </source>
</evidence>
<feature type="binding site" evidence="7">
    <location>
        <position position="57"/>
    </location>
    <ligand>
        <name>Zn(2+)</name>
        <dbReference type="ChEBI" id="CHEBI:29105"/>
        <label>2</label>
    </ligand>
</feature>
<dbReference type="OrthoDB" id="9802248at2"/>
<dbReference type="Gene3D" id="3.60.15.10">
    <property type="entry name" value="Ribonuclease Z/Hydroxyacylglutathione hydrolase-like"/>
    <property type="match status" value="1"/>
</dbReference>
<dbReference type="PANTHER" id="PTHR43705:SF1">
    <property type="entry name" value="HYDROXYACYLGLUTATHIONE HYDROLASE GLOB"/>
    <property type="match status" value="1"/>
</dbReference>
<dbReference type="InterPro" id="IPR050110">
    <property type="entry name" value="Glyoxalase_II_hydrolase"/>
</dbReference>
<dbReference type="Proteomes" id="UP000055035">
    <property type="component" value="Unassembled WGS sequence"/>
</dbReference>
<comment type="cofactor">
    <cofactor evidence="7">
        <name>Zn(2+)</name>
        <dbReference type="ChEBI" id="CHEBI:29105"/>
    </cofactor>
    <text evidence="7">Binds 2 Zn(2+) ions per subunit.</text>
</comment>
<evidence type="ECO:0000256" key="6">
    <source>
        <dbReference type="ARBA" id="ARBA00022833"/>
    </source>
</evidence>
<feature type="binding site" evidence="7">
    <location>
        <position position="128"/>
    </location>
    <ligand>
        <name>Zn(2+)</name>
        <dbReference type="ChEBI" id="CHEBI:29105"/>
        <label>1</label>
    </ligand>
</feature>
<evidence type="ECO:0000256" key="2">
    <source>
        <dbReference type="ARBA" id="ARBA00004963"/>
    </source>
</evidence>
<comment type="function">
    <text evidence="7">Thiolesterase that catalyzes the hydrolysis of S-D-lactoyl-glutathione to form glutathione and D-lactic acid.</text>
</comment>
<keyword evidence="5 7" id="KW-0378">Hydrolase</keyword>
<dbReference type="PIRSF" id="PIRSF005457">
    <property type="entry name" value="Glx"/>
    <property type="match status" value="1"/>
</dbReference>
<comment type="catalytic activity">
    <reaction evidence="1 7">
        <text>an S-(2-hydroxyacyl)glutathione + H2O = a 2-hydroxy carboxylate + glutathione + H(+)</text>
        <dbReference type="Rhea" id="RHEA:21864"/>
        <dbReference type="ChEBI" id="CHEBI:15377"/>
        <dbReference type="ChEBI" id="CHEBI:15378"/>
        <dbReference type="ChEBI" id="CHEBI:57925"/>
        <dbReference type="ChEBI" id="CHEBI:58896"/>
        <dbReference type="ChEBI" id="CHEBI:71261"/>
        <dbReference type="EC" id="3.1.2.6"/>
    </reaction>
</comment>
<dbReference type="PATRIC" id="fig|456.5.peg.545"/>
<dbReference type="CDD" id="cd07723">
    <property type="entry name" value="hydroxyacylglutathione_hydrolase_MBL-fold"/>
    <property type="match status" value="1"/>
</dbReference>
<dbReference type="NCBIfam" id="TIGR03413">
    <property type="entry name" value="GSH_gloB"/>
    <property type="match status" value="1"/>
</dbReference>
<dbReference type="SUPFAM" id="SSF56281">
    <property type="entry name" value="Metallo-hydrolase/oxidoreductase"/>
    <property type="match status" value="1"/>
</dbReference>
<evidence type="ECO:0000256" key="4">
    <source>
        <dbReference type="ARBA" id="ARBA00022723"/>
    </source>
</evidence>
<evidence type="ECO:0000256" key="7">
    <source>
        <dbReference type="HAMAP-Rule" id="MF_01374"/>
    </source>
</evidence>
<comment type="pathway">
    <text evidence="2 7">Secondary metabolite metabolism; methylglyoxal degradation; (R)-lactate from methylglyoxal: step 2/2.</text>
</comment>
<dbReference type="Pfam" id="PF00753">
    <property type="entry name" value="Lactamase_B"/>
    <property type="match status" value="1"/>
</dbReference>
<keyword evidence="6 7" id="KW-0862">Zinc</keyword>
<feature type="binding site" evidence="7">
    <location>
        <position position="166"/>
    </location>
    <ligand>
        <name>Zn(2+)</name>
        <dbReference type="ChEBI" id="CHEBI:29105"/>
        <label>2</label>
    </ligand>
</feature>
<comment type="subunit">
    <text evidence="7">Monomer.</text>
</comment>
<feature type="domain" description="Metallo-beta-lactamase" evidence="8">
    <location>
        <begin position="11"/>
        <end position="166"/>
    </location>
</feature>
<dbReference type="EC" id="3.1.2.6" evidence="7"/>
<reference evidence="9 10" key="1">
    <citation type="submission" date="2015-11" db="EMBL/GenBank/DDBJ databases">
        <title>Genomic analysis of 38 Legionella species identifies large and diverse effector repertoires.</title>
        <authorList>
            <person name="Burstein D."/>
            <person name="Amaro F."/>
            <person name="Zusman T."/>
            <person name="Lifshitz Z."/>
            <person name="Cohen O."/>
            <person name="Gilbert J.A."/>
            <person name="Pupko T."/>
            <person name="Shuman H.A."/>
            <person name="Segal G."/>
        </authorList>
    </citation>
    <scope>NUCLEOTIDE SEQUENCE [LARGE SCALE GENOMIC DNA]</scope>
    <source>
        <strain evidence="9 10">BL-540</strain>
    </source>
</reference>
<sequence length="250" mass="28234">MRVLPIAAFKDNYIWLIANDQKALCVDPGDGKAVMNYLSEHSLKLDGILVTHHHHDHVGGIPELLHHFPNLPVYGPKDARIPQISYPLGHKDKLNVLDCFFEVLETPGHTATHISYYEVNYKWLFCGDTLFSAGCGRVFDGTLEQLHSSLQKLKSLPDDCKVYCAHEYTLNNLKFAAMVEPGNLRVEHCIKQLQGTNHCSLPSTILLEKEINPFLRTDQQALQQFAVLQGVEKSDSLSVFKQLRAVKDIF</sequence>
<feature type="binding site" evidence="7">
    <location>
        <position position="109"/>
    </location>
    <ligand>
        <name>Zn(2+)</name>
        <dbReference type="ChEBI" id="CHEBI:29105"/>
        <label>1</label>
    </ligand>
</feature>
<dbReference type="InterPro" id="IPR017782">
    <property type="entry name" value="Hydroxyacylglutathione_Hdrlase"/>
</dbReference>
<evidence type="ECO:0000256" key="5">
    <source>
        <dbReference type="ARBA" id="ARBA00022801"/>
    </source>
</evidence>
<dbReference type="InterPro" id="IPR036866">
    <property type="entry name" value="RibonucZ/Hydroxyglut_hydro"/>
</dbReference>
<protein>
    <recommendedName>
        <fullName evidence="7">Hydroxyacylglutathione hydrolase</fullName>
        <ecNumber evidence="7">3.1.2.6</ecNumber>
    </recommendedName>
    <alternativeName>
        <fullName evidence="7">Glyoxalase II</fullName>
        <shortName evidence="7">Glx II</shortName>
    </alternativeName>
</protein>
<evidence type="ECO:0000259" key="8">
    <source>
        <dbReference type="SMART" id="SM00849"/>
    </source>
</evidence>
<dbReference type="Pfam" id="PF16123">
    <property type="entry name" value="HAGH_C"/>
    <property type="match status" value="1"/>
</dbReference>
<feature type="binding site" evidence="7">
    <location>
        <position position="128"/>
    </location>
    <ligand>
        <name>Zn(2+)</name>
        <dbReference type="ChEBI" id="CHEBI:29105"/>
        <label>2</label>
    </ligand>
</feature>
<feature type="binding site" evidence="7">
    <location>
        <position position="56"/>
    </location>
    <ligand>
        <name>Zn(2+)</name>
        <dbReference type="ChEBI" id="CHEBI:29105"/>
        <label>2</label>
    </ligand>
</feature>
<dbReference type="STRING" id="456.Ljor_0515"/>
<dbReference type="RefSeq" id="WP_058470082.1">
    <property type="nucleotide sequence ID" value="NZ_CAAAIC010000004.1"/>
</dbReference>
<feature type="binding site" evidence="7">
    <location>
        <position position="52"/>
    </location>
    <ligand>
        <name>Zn(2+)</name>
        <dbReference type="ChEBI" id="CHEBI:29105"/>
        <label>1</label>
    </ligand>
</feature>
<dbReference type="GO" id="GO:0046872">
    <property type="term" value="F:metal ion binding"/>
    <property type="evidence" value="ECO:0007669"/>
    <property type="project" value="UniProtKB-KW"/>
</dbReference>
<evidence type="ECO:0000256" key="3">
    <source>
        <dbReference type="ARBA" id="ARBA00006759"/>
    </source>
</evidence>
<dbReference type="HAMAP" id="MF_01374">
    <property type="entry name" value="Glyoxalase_2"/>
    <property type="match status" value="1"/>
</dbReference>
<dbReference type="AlphaFoldDB" id="A0A0W0V7U3"/>
<proteinExistence type="inferred from homology"/>
<gene>
    <name evidence="7 9" type="primary">gloB</name>
    <name evidence="9" type="ORF">Ljor_0515</name>
</gene>
<accession>A0A0W0V7U3</accession>
<keyword evidence="4 7" id="KW-0479">Metal-binding</keyword>
<comment type="similarity">
    <text evidence="3 7">Belongs to the metallo-beta-lactamase superfamily. Glyoxalase II family.</text>
</comment>
<dbReference type="GO" id="GO:0019243">
    <property type="term" value="P:methylglyoxal catabolic process to D-lactate via S-lactoyl-glutathione"/>
    <property type="evidence" value="ECO:0007669"/>
    <property type="project" value="UniProtKB-UniRule"/>
</dbReference>
<evidence type="ECO:0000256" key="1">
    <source>
        <dbReference type="ARBA" id="ARBA00001623"/>
    </source>
</evidence>
<comment type="caution">
    <text evidence="9">The sequence shown here is derived from an EMBL/GenBank/DDBJ whole genome shotgun (WGS) entry which is preliminary data.</text>
</comment>